<dbReference type="EMBL" id="BLIY01000015">
    <property type="protein sequence ID" value="GFE54334.1"/>
    <property type="molecule type" value="Genomic_DNA"/>
</dbReference>
<evidence type="ECO:0000313" key="4">
    <source>
        <dbReference type="Proteomes" id="UP001057455"/>
    </source>
</evidence>
<dbReference type="AlphaFoldDB" id="A0A9W5TA34"/>
<evidence type="ECO:0000313" key="3">
    <source>
        <dbReference type="EMBL" id="GFE54334.1"/>
    </source>
</evidence>
<dbReference type="InterPro" id="IPR009850">
    <property type="entry name" value="DUF1411"/>
</dbReference>
<name>A0A9W5TA34_BABOV</name>
<comment type="caution">
    <text evidence="3">The sequence shown here is derived from an EMBL/GenBank/DDBJ whole genome shotgun (WGS) entry which is preliminary data.</text>
</comment>
<feature type="domain" description="DUF1411" evidence="2">
    <location>
        <begin position="66"/>
        <end position="223"/>
    </location>
</feature>
<evidence type="ECO:0000256" key="1">
    <source>
        <dbReference type="SAM" id="MobiDB-lite"/>
    </source>
</evidence>
<reference evidence="3" key="1">
    <citation type="submission" date="2019-12" db="EMBL/GenBank/DDBJ databases">
        <title>Genome sequence of Babesia ovis.</title>
        <authorList>
            <person name="Yamagishi J."/>
            <person name="Sevinc F."/>
            <person name="Xuan X."/>
        </authorList>
    </citation>
    <scope>NUCLEOTIDE SEQUENCE</scope>
    <source>
        <strain evidence="3">Selcuk</strain>
    </source>
</reference>
<sequence>MEHVGQSSQLNSVAGQHRHNGLRTIVKYIVGATAVASIVGRALATEIAQQQPEQKGDVIEQNGDVIEPKKDVVEQKGEQKKEVKSSGMFSFGKKSKKQDPYAANTVDITKTSSTKKTGVNNMSIELGPVKHKAAWRKDVDVDMKVVQERLQRVLSCITNYTPENPNFGISENIAGVLNKKGSIEVPKEIAQDLYVLKSGKVRRYQWDYFKDEFARFLADLVIDDLIGPRPTKGISVVRSQAFDKTMKHIKTSLKKIPNLKVE</sequence>
<dbReference type="OrthoDB" id="366980at2759"/>
<organism evidence="3 4">
    <name type="scientific">Babesia ovis</name>
    <dbReference type="NCBI Taxonomy" id="5869"/>
    <lineage>
        <taxon>Eukaryota</taxon>
        <taxon>Sar</taxon>
        <taxon>Alveolata</taxon>
        <taxon>Apicomplexa</taxon>
        <taxon>Aconoidasida</taxon>
        <taxon>Piroplasmida</taxon>
        <taxon>Babesiidae</taxon>
        <taxon>Babesia</taxon>
    </lineage>
</organism>
<feature type="region of interest" description="Disordered" evidence="1">
    <location>
        <begin position="72"/>
        <end position="95"/>
    </location>
</feature>
<evidence type="ECO:0000259" key="2">
    <source>
        <dbReference type="Pfam" id="PF07199"/>
    </source>
</evidence>
<proteinExistence type="predicted"/>
<feature type="compositionally biased region" description="Basic and acidic residues" evidence="1">
    <location>
        <begin position="72"/>
        <end position="84"/>
    </location>
</feature>
<dbReference type="Pfam" id="PF07199">
    <property type="entry name" value="DUF1411"/>
    <property type="match status" value="1"/>
</dbReference>
<dbReference type="Proteomes" id="UP001057455">
    <property type="component" value="Unassembled WGS sequence"/>
</dbReference>
<gene>
    <name evidence="3" type="ORF">BaOVIS_017380</name>
</gene>
<protein>
    <recommendedName>
        <fullName evidence="2">DUF1411 domain-containing protein</fullName>
    </recommendedName>
</protein>
<accession>A0A9W5TA34</accession>
<keyword evidence="4" id="KW-1185">Reference proteome</keyword>